<reference evidence="1 2" key="1">
    <citation type="submission" date="2018-06" db="EMBL/GenBank/DDBJ databases">
        <title>Genomic Encyclopedia of Type Strains, Phase IV (KMG-IV): sequencing the most valuable type-strain genomes for metagenomic binning, comparative biology and taxonomic classification.</title>
        <authorList>
            <person name="Goeker M."/>
        </authorList>
    </citation>
    <scope>NUCLEOTIDE SEQUENCE [LARGE SCALE GENOMIC DNA]</scope>
    <source>
        <strain evidence="1 2">DSM 45479</strain>
    </source>
</reference>
<accession>A0ABX9DYE4</accession>
<dbReference type="EMBL" id="QLTT01000014">
    <property type="protein sequence ID" value="RAS59568.1"/>
    <property type="molecule type" value="Genomic_DNA"/>
</dbReference>
<protein>
    <submittedName>
        <fullName evidence="1">Uncharacterized protein</fullName>
    </submittedName>
</protein>
<evidence type="ECO:0000313" key="2">
    <source>
        <dbReference type="Proteomes" id="UP000248714"/>
    </source>
</evidence>
<comment type="caution">
    <text evidence="1">The sequence shown here is derived from an EMBL/GenBank/DDBJ whole genome shotgun (WGS) entry which is preliminary data.</text>
</comment>
<proteinExistence type="predicted"/>
<sequence>MRARPVRASGRAGAPDLPAELVLPPKPCSLPPVWLPKSVRPRALQQYAIDVCDALVRACRDQVGAVLPDPKVIAAHFEAFTVEQARSCSAVLHRYYGAALPVSGVRS</sequence>
<keyword evidence="2" id="KW-1185">Reference proteome</keyword>
<dbReference type="Proteomes" id="UP000248714">
    <property type="component" value="Unassembled WGS sequence"/>
</dbReference>
<gene>
    <name evidence="1" type="ORF">C8D87_114180</name>
</gene>
<evidence type="ECO:0000313" key="1">
    <source>
        <dbReference type="EMBL" id="RAS59568.1"/>
    </source>
</evidence>
<organism evidence="1 2">
    <name type="scientific">Lentzea atacamensis</name>
    <dbReference type="NCBI Taxonomy" id="531938"/>
    <lineage>
        <taxon>Bacteria</taxon>
        <taxon>Bacillati</taxon>
        <taxon>Actinomycetota</taxon>
        <taxon>Actinomycetes</taxon>
        <taxon>Pseudonocardiales</taxon>
        <taxon>Pseudonocardiaceae</taxon>
        <taxon>Lentzea</taxon>
    </lineage>
</organism>
<name>A0ABX9DYE4_9PSEU</name>